<keyword evidence="1 2" id="KW-0808">Transferase</keyword>
<dbReference type="InterPro" id="IPR023606">
    <property type="entry name" value="CoA-Trfase_III_dom_1_sf"/>
</dbReference>
<dbReference type="AlphaFoldDB" id="A0A844AN75"/>
<dbReference type="SUPFAM" id="SSF89796">
    <property type="entry name" value="CoA-transferase family III (CaiB/BaiF)"/>
    <property type="match status" value="1"/>
</dbReference>
<dbReference type="InterPro" id="IPR050483">
    <property type="entry name" value="CoA-transferase_III_domain"/>
</dbReference>
<reference evidence="2 3" key="1">
    <citation type="submission" date="2019-10" db="EMBL/GenBank/DDBJ databases">
        <title>Epibacterium sp. nov., isolated from seawater.</title>
        <authorList>
            <person name="Zhang X."/>
            <person name="Li N."/>
        </authorList>
    </citation>
    <scope>NUCLEOTIDE SEQUENCE [LARGE SCALE GENOMIC DNA]</scope>
    <source>
        <strain evidence="2 3">SM1969</strain>
    </source>
</reference>
<proteinExistence type="predicted"/>
<evidence type="ECO:0000313" key="2">
    <source>
        <dbReference type="EMBL" id="MQY43970.1"/>
    </source>
</evidence>
<dbReference type="PANTHER" id="PTHR48207">
    <property type="entry name" value="SUCCINATE--HYDROXYMETHYLGLUTARATE COA-TRANSFERASE"/>
    <property type="match status" value="1"/>
</dbReference>
<name>A0A844AN75_9RHOB</name>
<dbReference type="PANTHER" id="PTHR48207:SF3">
    <property type="entry name" value="SUCCINATE--HYDROXYMETHYLGLUTARATE COA-TRANSFERASE"/>
    <property type="match status" value="1"/>
</dbReference>
<keyword evidence="3" id="KW-1185">Reference proteome</keyword>
<gene>
    <name evidence="2" type="ORF">GG681_15085</name>
</gene>
<dbReference type="EMBL" id="WIXK01000009">
    <property type="protein sequence ID" value="MQY43970.1"/>
    <property type="molecule type" value="Genomic_DNA"/>
</dbReference>
<dbReference type="InterPro" id="IPR003673">
    <property type="entry name" value="CoA-Trfase_fam_III"/>
</dbReference>
<protein>
    <submittedName>
        <fullName evidence="2">CoA transferase</fullName>
    </submittedName>
</protein>
<dbReference type="Pfam" id="PF02515">
    <property type="entry name" value="CoA_transf_3"/>
    <property type="match status" value="1"/>
</dbReference>
<dbReference type="RefSeq" id="WP_153548862.1">
    <property type="nucleotide sequence ID" value="NZ_WIXK01000009.1"/>
</dbReference>
<comment type="caution">
    <text evidence="2">The sequence shown here is derived from an EMBL/GenBank/DDBJ whole genome shotgun (WGS) entry which is preliminary data.</text>
</comment>
<dbReference type="Proteomes" id="UP000436694">
    <property type="component" value="Unassembled WGS sequence"/>
</dbReference>
<evidence type="ECO:0000256" key="1">
    <source>
        <dbReference type="ARBA" id="ARBA00022679"/>
    </source>
</evidence>
<accession>A0A844AN75</accession>
<dbReference type="Gene3D" id="3.40.50.10540">
    <property type="entry name" value="Crotonobetainyl-coa:carnitine coa-transferase, domain 1"/>
    <property type="match status" value="2"/>
</dbReference>
<sequence length="388" mass="40905">MHGALHGIRIIEVSQVLAAPFCGYQFALLGADVIKVELPDAPDCARGRGPLEELNNQGIGLTYQVQGGNKKSLALDIRSQTGRETLLRLVETADVLIENYATGVLQGLGLGYEDMRSRNPEIIYCSMTGYGDTGPKATKGAYDNTIQAASGTIAQCNGVKPGVSFVDYAAGYSAAFAISAALLQKPRTGKGCYISASMLEVALSLMGPEAAALQAAPGASKRKEAGISAFETADGVLMLGAFKPAQYRKLGRCLEDIGYPVPILSGITAWADIWANSDAIRVALQDIFIRQSAAKWQVHLEGWDIPAERVATLSSAIAEAQVSARGYFSKSPANPEITLPLAGYKMSAGGPDLTLAPPSLGQDSREILEQAGLKASEIDALVQEGIVK</sequence>
<evidence type="ECO:0000313" key="3">
    <source>
        <dbReference type="Proteomes" id="UP000436694"/>
    </source>
</evidence>
<dbReference type="GO" id="GO:0008410">
    <property type="term" value="F:CoA-transferase activity"/>
    <property type="evidence" value="ECO:0007669"/>
    <property type="project" value="TreeGrafter"/>
</dbReference>
<organism evidence="2 3">
    <name type="scientific">Tritonibacter aquimaris</name>
    <dbReference type="NCBI Taxonomy" id="2663379"/>
    <lineage>
        <taxon>Bacteria</taxon>
        <taxon>Pseudomonadati</taxon>
        <taxon>Pseudomonadota</taxon>
        <taxon>Alphaproteobacteria</taxon>
        <taxon>Rhodobacterales</taxon>
        <taxon>Paracoccaceae</taxon>
        <taxon>Tritonibacter</taxon>
    </lineage>
</organism>